<evidence type="ECO:0000256" key="2">
    <source>
        <dbReference type="ARBA" id="ARBA00008974"/>
    </source>
</evidence>
<dbReference type="Pfam" id="PF02133">
    <property type="entry name" value="Transp_cyt_pur"/>
    <property type="match status" value="1"/>
</dbReference>
<evidence type="ECO:0000313" key="8">
    <source>
        <dbReference type="Proteomes" id="UP000076218"/>
    </source>
</evidence>
<feature type="transmembrane region" description="Helical" evidence="6">
    <location>
        <begin position="71"/>
        <end position="95"/>
    </location>
</feature>
<dbReference type="Gene3D" id="1.10.4160.10">
    <property type="entry name" value="Hydantoin permease"/>
    <property type="match status" value="1"/>
</dbReference>
<feature type="transmembrane region" description="Helical" evidence="6">
    <location>
        <begin position="423"/>
        <end position="441"/>
    </location>
</feature>
<feature type="transmembrane region" description="Helical" evidence="6">
    <location>
        <begin position="294"/>
        <end position="315"/>
    </location>
</feature>
<dbReference type="GO" id="GO:0015209">
    <property type="term" value="F:cytosine transmembrane transporter activity"/>
    <property type="evidence" value="ECO:0007669"/>
    <property type="project" value="InterPro"/>
</dbReference>
<name>A0A154UXL0_9MICO</name>
<dbReference type="PANTHER" id="PTHR30569">
    <property type="entry name" value="CYTOSINE TRANSPORTER CODB"/>
    <property type="match status" value="1"/>
</dbReference>
<feature type="transmembrane region" description="Helical" evidence="6">
    <location>
        <begin position="207"/>
        <end position="227"/>
    </location>
</feature>
<proteinExistence type="inferred from homology"/>
<keyword evidence="3 6" id="KW-0812">Transmembrane</keyword>
<keyword evidence="5 6" id="KW-0472">Membrane</keyword>
<dbReference type="GO" id="GO:0005886">
    <property type="term" value="C:plasma membrane"/>
    <property type="evidence" value="ECO:0007669"/>
    <property type="project" value="TreeGrafter"/>
</dbReference>
<dbReference type="STRING" id="31965.AWH51_01005"/>
<dbReference type="PANTHER" id="PTHR30569:SF0">
    <property type="entry name" value="CYTOSINE PERMEASE"/>
    <property type="match status" value="1"/>
</dbReference>
<feature type="transmembrane region" description="Helical" evidence="6">
    <location>
        <begin position="248"/>
        <end position="274"/>
    </location>
</feature>
<feature type="transmembrane region" description="Helical" evidence="6">
    <location>
        <begin position="359"/>
        <end position="378"/>
    </location>
</feature>
<sequence length="462" mass="46598">MSLPAAPPAARHADDAVPDPADRPVFSEYESEPVPPHARRRTASVAAVWLGFPMILTCAVFGGLVVHSLGFWAGMGAIAVGTLVLMVYVGALSYLAGRSGESFALMAMRTFGAKGYVVPAAFLATVVIGWFAFQTGLTGSTLHGSLGWDQTTTTLVAGILFVAVTLLGIRALSWIGVIAAPLYLVLGAVAIAIVATRPGAELQSAPAGGAGALSFGAAVTLVVALFADSGTMTADFTRWARSGRQAVLASLAAFPFGNAIALVVGGLIVALGGATDPGTAGGDFLGILVAQGGALVPLAVLFVVVNLGSVCAHCLYNGAVGWSQLTGMRMRRTTLVLGAVGVVLAVAGIWTYFEVWLNLLGVIVPPIGAVLIVDQLLLAPRRAAASAAGTASASVRGPWRAPAFVAWIVGAGAALAAHAYADFLSTAVVGLVVAAIALVAADALGRVRAPLGAAVEAGEVRS</sequence>
<comment type="subcellular location">
    <subcellularLocation>
        <location evidence="1">Membrane</location>
        <topology evidence="1">Multi-pass membrane protein</topology>
    </subcellularLocation>
</comment>
<dbReference type="InterPro" id="IPR001248">
    <property type="entry name" value="Pur-cyt_permease"/>
</dbReference>
<dbReference type="AlphaFoldDB" id="A0A154UXL0"/>
<dbReference type="RefSeq" id="WP_063072808.1">
    <property type="nucleotide sequence ID" value="NZ_LQXA01000057.1"/>
</dbReference>
<evidence type="ECO:0000256" key="6">
    <source>
        <dbReference type="SAM" id="Phobius"/>
    </source>
</evidence>
<dbReference type="OrthoDB" id="3169878at2"/>
<gene>
    <name evidence="7" type="ORF">AWH51_01005</name>
</gene>
<feature type="transmembrane region" description="Helical" evidence="6">
    <location>
        <begin position="153"/>
        <end position="169"/>
    </location>
</feature>
<feature type="transmembrane region" description="Helical" evidence="6">
    <location>
        <begin position="45"/>
        <end position="65"/>
    </location>
</feature>
<organism evidence="7 8">
    <name type="scientific">Clavibacter tessellarius</name>
    <dbReference type="NCBI Taxonomy" id="31965"/>
    <lineage>
        <taxon>Bacteria</taxon>
        <taxon>Bacillati</taxon>
        <taxon>Actinomycetota</taxon>
        <taxon>Actinomycetes</taxon>
        <taxon>Micrococcales</taxon>
        <taxon>Microbacteriaceae</taxon>
        <taxon>Clavibacter</taxon>
    </lineage>
</organism>
<feature type="transmembrane region" description="Helical" evidence="6">
    <location>
        <begin position="335"/>
        <end position="353"/>
    </location>
</feature>
<evidence type="ECO:0000313" key="7">
    <source>
        <dbReference type="EMBL" id="KZC93817.1"/>
    </source>
</evidence>
<reference evidence="7 8" key="1">
    <citation type="submission" date="2016-01" db="EMBL/GenBank/DDBJ databases">
        <title>Draft genome sequence of Clavibacter michiganensis subsp. tessellarius DOAB 609.</title>
        <authorList>
            <person name="Tambong J.T."/>
        </authorList>
    </citation>
    <scope>NUCLEOTIDE SEQUENCE [LARGE SCALE GENOMIC DNA]</scope>
    <source>
        <strain evidence="7 8">DOAB 609</strain>
    </source>
</reference>
<feature type="transmembrane region" description="Helical" evidence="6">
    <location>
        <begin position="399"/>
        <end position="417"/>
    </location>
</feature>
<evidence type="ECO:0000256" key="5">
    <source>
        <dbReference type="ARBA" id="ARBA00023136"/>
    </source>
</evidence>
<accession>A0A154UXL0</accession>
<feature type="transmembrane region" description="Helical" evidence="6">
    <location>
        <begin position="174"/>
        <end position="195"/>
    </location>
</feature>
<comment type="caution">
    <text evidence="7">The sequence shown here is derived from an EMBL/GenBank/DDBJ whole genome shotgun (WGS) entry which is preliminary data.</text>
</comment>
<dbReference type="EMBL" id="LQXA01000057">
    <property type="protein sequence ID" value="KZC93817.1"/>
    <property type="molecule type" value="Genomic_DNA"/>
</dbReference>
<comment type="similarity">
    <text evidence="2">Belongs to the purine-cytosine permease (2.A.39) family.</text>
</comment>
<keyword evidence="4 6" id="KW-1133">Transmembrane helix</keyword>
<evidence type="ECO:0000256" key="4">
    <source>
        <dbReference type="ARBA" id="ARBA00022989"/>
    </source>
</evidence>
<evidence type="ECO:0000256" key="1">
    <source>
        <dbReference type="ARBA" id="ARBA00004141"/>
    </source>
</evidence>
<feature type="transmembrane region" description="Helical" evidence="6">
    <location>
        <begin position="116"/>
        <end position="133"/>
    </location>
</feature>
<protein>
    <submittedName>
        <fullName evidence="7">Cobalamin biosynthesis protein</fullName>
    </submittedName>
</protein>
<dbReference type="InterPro" id="IPR030191">
    <property type="entry name" value="CodB"/>
</dbReference>
<evidence type="ECO:0000256" key="3">
    <source>
        <dbReference type="ARBA" id="ARBA00022692"/>
    </source>
</evidence>
<dbReference type="Proteomes" id="UP000076218">
    <property type="component" value="Unassembled WGS sequence"/>
</dbReference>